<reference evidence="1" key="1">
    <citation type="submission" date="2023-05" db="EMBL/GenBank/DDBJ databases">
        <title>Genome and transcriptome analyses reveal genes involved in the formation of fine ridges on petal epidermal cells in Hibiscus trionum.</title>
        <authorList>
            <person name="Koshimizu S."/>
            <person name="Masuda S."/>
            <person name="Ishii T."/>
            <person name="Shirasu K."/>
            <person name="Hoshino A."/>
            <person name="Arita M."/>
        </authorList>
    </citation>
    <scope>NUCLEOTIDE SEQUENCE</scope>
    <source>
        <strain evidence="1">Hamamatsu line</strain>
    </source>
</reference>
<dbReference type="EMBL" id="BSYR01000031">
    <property type="protein sequence ID" value="GMI98316.1"/>
    <property type="molecule type" value="Genomic_DNA"/>
</dbReference>
<sequence length="128" mass="14632">MVLGVAWLATLGPVIMDFSKLTWAFHLYNTHHRWQGDIDTGPQLVEIQTLRKLREMGSVACFYKLQLGSSTDHEERVERVDMQKVFQEFAGVFEPSSNLPPPRATNHSISLVSNAKLLSVCPYRYPHF</sequence>
<gene>
    <name evidence="1" type="ORF">HRI_003500900</name>
</gene>
<evidence type="ECO:0000313" key="1">
    <source>
        <dbReference type="EMBL" id="GMI98316.1"/>
    </source>
</evidence>
<comment type="caution">
    <text evidence="1">The sequence shown here is derived from an EMBL/GenBank/DDBJ whole genome shotgun (WGS) entry which is preliminary data.</text>
</comment>
<keyword evidence="2" id="KW-1185">Reference proteome</keyword>
<proteinExistence type="predicted"/>
<dbReference type="AlphaFoldDB" id="A0A9W7MF65"/>
<organism evidence="1 2">
    <name type="scientific">Hibiscus trionum</name>
    <name type="common">Flower of an hour</name>
    <dbReference type="NCBI Taxonomy" id="183268"/>
    <lineage>
        <taxon>Eukaryota</taxon>
        <taxon>Viridiplantae</taxon>
        <taxon>Streptophyta</taxon>
        <taxon>Embryophyta</taxon>
        <taxon>Tracheophyta</taxon>
        <taxon>Spermatophyta</taxon>
        <taxon>Magnoliopsida</taxon>
        <taxon>eudicotyledons</taxon>
        <taxon>Gunneridae</taxon>
        <taxon>Pentapetalae</taxon>
        <taxon>rosids</taxon>
        <taxon>malvids</taxon>
        <taxon>Malvales</taxon>
        <taxon>Malvaceae</taxon>
        <taxon>Malvoideae</taxon>
        <taxon>Hibiscus</taxon>
    </lineage>
</organism>
<name>A0A9W7MF65_HIBTR</name>
<evidence type="ECO:0000313" key="2">
    <source>
        <dbReference type="Proteomes" id="UP001165190"/>
    </source>
</evidence>
<protein>
    <submittedName>
        <fullName evidence="1">Uncharacterized protein</fullName>
    </submittedName>
</protein>
<accession>A0A9W7MF65</accession>
<dbReference type="Proteomes" id="UP001165190">
    <property type="component" value="Unassembled WGS sequence"/>
</dbReference>